<dbReference type="Proteomes" id="UP000490800">
    <property type="component" value="Unassembled WGS sequence"/>
</dbReference>
<dbReference type="PANTHER" id="PTHR20883">
    <property type="entry name" value="PHYTANOYL-COA DIOXYGENASE DOMAIN CONTAINING 1"/>
    <property type="match status" value="1"/>
</dbReference>
<accession>A0A7X3FFV6</accession>
<proteinExistence type="predicted"/>
<dbReference type="Gene3D" id="2.60.120.620">
    <property type="entry name" value="q2cbj1_9rhob like domain"/>
    <property type="match status" value="1"/>
</dbReference>
<dbReference type="OrthoDB" id="9814777at2"/>
<dbReference type="RefSeq" id="WP_157333378.1">
    <property type="nucleotide sequence ID" value="NZ_RHLK01000002.1"/>
</dbReference>
<keyword evidence="1" id="KW-0560">Oxidoreductase</keyword>
<evidence type="ECO:0000313" key="1">
    <source>
        <dbReference type="EMBL" id="MVO98855.1"/>
    </source>
</evidence>
<name>A0A7X3FFV6_9BACL</name>
<dbReference type="SUPFAM" id="SSF51197">
    <property type="entry name" value="Clavaminate synthase-like"/>
    <property type="match status" value="1"/>
</dbReference>
<organism evidence="1 2">
    <name type="scientific">Paenibacillus lutrae</name>
    <dbReference type="NCBI Taxonomy" id="2078573"/>
    <lineage>
        <taxon>Bacteria</taxon>
        <taxon>Bacillati</taxon>
        <taxon>Bacillota</taxon>
        <taxon>Bacilli</taxon>
        <taxon>Bacillales</taxon>
        <taxon>Paenibacillaceae</taxon>
        <taxon>Paenibacillus</taxon>
    </lineage>
</organism>
<dbReference type="GO" id="GO:0016706">
    <property type="term" value="F:2-oxoglutarate-dependent dioxygenase activity"/>
    <property type="evidence" value="ECO:0007669"/>
    <property type="project" value="UniProtKB-ARBA"/>
</dbReference>
<keyword evidence="2" id="KW-1185">Reference proteome</keyword>
<sequence>MTLYTLSGLEKTFFEEEGYVVLKGVYSLEEVRALKEEYHNIWLDSVAGKTIVQDPGKPLTSLFPRMKDLHKENEAVRRFVWQETAIACLEELIGEQALLVSTNYYFKPPGAKGMPYHQDNYGIGVLPGTCYAIWAGLDKAGVHNGGMRLIRHTHTSELQEPGKVYTASEDTFAGYVQTLEVPEGHQVIELETEPGDIVIYHGNLIHDSADNNSEVQFRHSIISHFAAESAEKTTLNFNYLMDKEGRRVRKRMNAGANILRRGE</sequence>
<dbReference type="InterPro" id="IPR008775">
    <property type="entry name" value="Phytyl_CoA_dOase-like"/>
</dbReference>
<dbReference type="EMBL" id="RHLK01000002">
    <property type="protein sequence ID" value="MVO98855.1"/>
    <property type="molecule type" value="Genomic_DNA"/>
</dbReference>
<dbReference type="AlphaFoldDB" id="A0A7X3FFV6"/>
<protein>
    <submittedName>
        <fullName evidence="1">Phytanoyl-CoA dioxygenase</fullName>
    </submittedName>
</protein>
<keyword evidence="1" id="KW-0223">Dioxygenase</keyword>
<reference evidence="1 2" key="1">
    <citation type="journal article" date="2019" name="Microorganisms">
        <title>Paenibacillus lutrae sp. nov., A Chitinolytic Species Isolated from A River Otter in Castril Natural Park, Granada, Spain.</title>
        <authorList>
            <person name="Rodriguez M."/>
            <person name="Reina J.C."/>
            <person name="Bejar V."/>
            <person name="Llamas I."/>
        </authorList>
    </citation>
    <scope>NUCLEOTIDE SEQUENCE [LARGE SCALE GENOMIC DNA]</scope>
    <source>
        <strain evidence="1 2">N10</strain>
    </source>
</reference>
<dbReference type="GO" id="GO:0005506">
    <property type="term" value="F:iron ion binding"/>
    <property type="evidence" value="ECO:0007669"/>
    <property type="project" value="UniProtKB-ARBA"/>
</dbReference>
<gene>
    <name evidence="1" type="ORF">EDM21_04870</name>
</gene>
<comment type="caution">
    <text evidence="1">The sequence shown here is derived from an EMBL/GenBank/DDBJ whole genome shotgun (WGS) entry which is preliminary data.</text>
</comment>
<dbReference type="Pfam" id="PF05721">
    <property type="entry name" value="PhyH"/>
    <property type="match status" value="1"/>
</dbReference>
<evidence type="ECO:0000313" key="2">
    <source>
        <dbReference type="Proteomes" id="UP000490800"/>
    </source>
</evidence>
<dbReference type="PANTHER" id="PTHR20883:SF48">
    <property type="entry name" value="ECTOINE DIOXYGENASE"/>
    <property type="match status" value="1"/>
</dbReference>